<keyword evidence="9" id="KW-1003">Cell membrane</keyword>
<keyword evidence="3 9" id="KW-0813">Transport</keyword>
<dbReference type="Gene3D" id="1.25.60.10">
    <property type="entry name" value="MgtE N-terminal domain-like"/>
    <property type="match status" value="1"/>
</dbReference>
<evidence type="ECO:0000256" key="2">
    <source>
        <dbReference type="ARBA" id="ARBA00009749"/>
    </source>
</evidence>
<dbReference type="SMART" id="SM00924">
    <property type="entry name" value="MgtE_N"/>
    <property type="match status" value="1"/>
</dbReference>
<dbReference type="CDD" id="cd04606">
    <property type="entry name" value="CBS_pair_Mg_transporter"/>
    <property type="match status" value="1"/>
</dbReference>
<evidence type="ECO:0000256" key="9">
    <source>
        <dbReference type="RuleBase" id="RU362011"/>
    </source>
</evidence>
<comment type="caution">
    <text evidence="11">The sequence shown here is derived from an EMBL/GenBank/DDBJ whole genome shotgun (WGS) entry which is preliminary data.</text>
</comment>
<keyword evidence="6 9" id="KW-1133">Transmembrane helix</keyword>
<evidence type="ECO:0000313" key="12">
    <source>
        <dbReference type="Proteomes" id="UP001501343"/>
    </source>
</evidence>
<dbReference type="SUPFAM" id="SSF54631">
    <property type="entry name" value="CBS-domain pair"/>
    <property type="match status" value="1"/>
</dbReference>
<dbReference type="RefSeq" id="WP_248149717.1">
    <property type="nucleotide sequence ID" value="NZ_BAAAOF010000001.1"/>
</dbReference>
<reference evidence="12" key="1">
    <citation type="journal article" date="2019" name="Int. J. Syst. Evol. Microbiol.">
        <title>The Global Catalogue of Microorganisms (GCM) 10K type strain sequencing project: providing services to taxonomists for standard genome sequencing and annotation.</title>
        <authorList>
            <consortium name="The Broad Institute Genomics Platform"/>
            <consortium name="The Broad Institute Genome Sequencing Center for Infectious Disease"/>
            <person name="Wu L."/>
            <person name="Ma J."/>
        </authorList>
    </citation>
    <scope>NUCLEOTIDE SEQUENCE [LARGE SCALE GENOMIC DNA]</scope>
    <source>
        <strain evidence="12">JCM 14900</strain>
    </source>
</reference>
<organism evidence="11 12">
    <name type="scientific">Microbacterium aoyamense</name>
    <dbReference type="NCBI Taxonomy" id="344166"/>
    <lineage>
        <taxon>Bacteria</taxon>
        <taxon>Bacillati</taxon>
        <taxon>Actinomycetota</taxon>
        <taxon>Actinomycetes</taxon>
        <taxon>Micrococcales</taxon>
        <taxon>Microbacteriaceae</taxon>
        <taxon>Microbacterium</taxon>
    </lineage>
</organism>
<comment type="function">
    <text evidence="9">Acts as a magnesium transporter.</text>
</comment>
<evidence type="ECO:0000313" key="11">
    <source>
        <dbReference type="EMBL" id="GAA1912481.1"/>
    </source>
</evidence>
<dbReference type="InterPro" id="IPR006669">
    <property type="entry name" value="MgtE_transporter"/>
</dbReference>
<evidence type="ECO:0000256" key="4">
    <source>
        <dbReference type="ARBA" id="ARBA00022692"/>
    </source>
</evidence>
<dbReference type="Gene3D" id="1.10.357.20">
    <property type="entry name" value="SLC41 divalent cation transporters, integral membrane domain"/>
    <property type="match status" value="1"/>
</dbReference>
<dbReference type="InterPro" id="IPR036739">
    <property type="entry name" value="SLC41_membr_dom_sf"/>
</dbReference>
<evidence type="ECO:0000259" key="10">
    <source>
        <dbReference type="PROSITE" id="PS51371"/>
    </source>
</evidence>
<feature type="transmembrane region" description="Helical" evidence="9">
    <location>
        <begin position="431"/>
        <end position="454"/>
    </location>
</feature>
<dbReference type="SUPFAM" id="SSF158791">
    <property type="entry name" value="MgtE N-terminal domain-like"/>
    <property type="match status" value="1"/>
</dbReference>
<evidence type="ECO:0000256" key="3">
    <source>
        <dbReference type="ARBA" id="ARBA00022448"/>
    </source>
</evidence>
<evidence type="ECO:0000256" key="6">
    <source>
        <dbReference type="ARBA" id="ARBA00022989"/>
    </source>
</evidence>
<feature type="transmembrane region" description="Helical" evidence="9">
    <location>
        <begin position="366"/>
        <end position="385"/>
    </location>
</feature>
<evidence type="ECO:0000256" key="7">
    <source>
        <dbReference type="ARBA" id="ARBA00023136"/>
    </source>
</evidence>
<protein>
    <recommendedName>
        <fullName evidence="9">Magnesium transporter MgtE</fullName>
    </recommendedName>
</protein>
<sequence length="460" mass="48540">MARAAQPPATIELAQVLDRGTTRAVALWLEVVPDPVEREEQIAALTPEHLRVLDGLLDAETGEELVSTLDPLAAGELLIGIGVPTAGLILNELNTDLAADILRELPPDDRETLLSAVPADQALVLRGLLSWPEHSSAAHMIPDVLTVEAQSTAAAAIDSVRSGAAHLRADSQSGGYVYVVDGNGRLGGVVAFRALVLAPADALVADLMDDDVLAVSPLDDPEKSARLLLDHRLLAIPVVDGERRILGIITADAAADIAEEEATEDAERQGGSQPLDVPYLRASPWLLWRKRVVWLLVLFVAEAYTSSVLQAFEDELEAVVVLAFFIPLLIGTGGNTGTQITSTLVRAMATGQVRLRNIGRVVVKELSTAGLIAVAMAGAGLIRAFTLGVGWQIMLVVSLSLAAIVLWAALIASILPLLLQKTRVDPAVVSAPMIATIVDGTGLLIYFLIAKALLPELAGL</sequence>
<keyword evidence="4 9" id="KW-0812">Transmembrane</keyword>
<comment type="subcellular location">
    <subcellularLocation>
        <location evidence="9">Cell membrane</location>
        <topology evidence="9">Multi-pass membrane protein</topology>
    </subcellularLocation>
    <subcellularLocation>
        <location evidence="1">Membrane</location>
        <topology evidence="1">Multi-pass membrane protein</topology>
    </subcellularLocation>
</comment>
<dbReference type="InterPro" id="IPR006668">
    <property type="entry name" value="Mg_transptr_MgtE_intracell_dom"/>
</dbReference>
<keyword evidence="7 9" id="KW-0472">Membrane</keyword>
<dbReference type="PANTHER" id="PTHR41394:SF8">
    <property type="entry name" value="MAGNESIUM TRANSPORTER MGTE"/>
    <property type="match status" value="1"/>
</dbReference>
<dbReference type="InterPro" id="IPR046342">
    <property type="entry name" value="CBS_dom_sf"/>
</dbReference>
<dbReference type="SUPFAM" id="SSF161093">
    <property type="entry name" value="MgtE membrane domain-like"/>
    <property type="match status" value="1"/>
</dbReference>
<dbReference type="InterPro" id="IPR000644">
    <property type="entry name" value="CBS_dom"/>
</dbReference>
<dbReference type="Pfam" id="PF01769">
    <property type="entry name" value="MgtE"/>
    <property type="match status" value="1"/>
</dbReference>
<dbReference type="PROSITE" id="PS51371">
    <property type="entry name" value="CBS"/>
    <property type="match status" value="1"/>
</dbReference>
<comment type="subunit">
    <text evidence="9">Homodimer.</text>
</comment>
<dbReference type="Pfam" id="PF03448">
    <property type="entry name" value="MgtE_N"/>
    <property type="match status" value="1"/>
</dbReference>
<feature type="transmembrane region" description="Helical" evidence="9">
    <location>
        <begin position="292"/>
        <end position="312"/>
    </location>
</feature>
<comment type="similarity">
    <text evidence="2 9">Belongs to the SLC41A transporter family.</text>
</comment>
<evidence type="ECO:0000256" key="8">
    <source>
        <dbReference type="PROSITE-ProRule" id="PRU00703"/>
    </source>
</evidence>
<keyword evidence="5 9" id="KW-0460">Magnesium</keyword>
<dbReference type="EMBL" id="BAAAOF010000001">
    <property type="protein sequence ID" value="GAA1912481.1"/>
    <property type="molecule type" value="Genomic_DNA"/>
</dbReference>
<proteinExistence type="inferred from homology"/>
<name>A0ABP5AGF8_9MICO</name>
<dbReference type="Proteomes" id="UP001501343">
    <property type="component" value="Unassembled WGS sequence"/>
</dbReference>
<feature type="domain" description="CBS" evidence="10">
    <location>
        <begin position="208"/>
        <end position="264"/>
    </location>
</feature>
<dbReference type="NCBIfam" id="TIGR00400">
    <property type="entry name" value="mgtE"/>
    <property type="match status" value="1"/>
</dbReference>
<feature type="transmembrane region" description="Helical" evidence="9">
    <location>
        <begin position="318"/>
        <end position="345"/>
    </location>
</feature>
<keyword evidence="12" id="KW-1185">Reference proteome</keyword>
<dbReference type="Gene3D" id="3.10.580.10">
    <property type="entry name" value="CBS-domain"/>
    <property type="match status" value="1"/>
</dbReference>
<gene>
    <name evidence="11" type="primary">mgtE</name>
    <name evidence="11" type="ORF">GCM10009775_01340</name>
</gene>
<evidence type="ECO:0000256" key="1">
    <source>
        <dbReference type="ARBA" id="ARBA00004141"/>
    </source>
</evidence>
<dbReference type="InterPro" id="IPR038076">
    <property type="entry name" value="MgtE_N_sf"/>
</dbReference>
<dbReference type="InterPro" id="IPR006667">
    <property type="entry name" value="SLC41_membr_dom"/>
</dbReference>
<feature type="transmembrane region" description="Helical" evidence="9">
    <location>
        <begin position="391"/>
        <end position="419"/>
    </location>
</feature>
<dbReference type="PANTHER" id="PTHR41394">
    <property type="entry name" value="MAGNESIUM TRANSPORTER MGTE"/>
    <property type="match status" value="1"/>
</dbReference>
<keyword evidence="8" id="KW-0129">CBS domain</keyword>
<dbReference type="SMART" id="SM00116">
    <property type="entry name" value="CBS"/>
    <property type="match status" value="1"/>
</dbReference>
<keyword evidence="9" id="KW-0479">Metal-binding</keyword>
<evidence type="ECO:0000256" key="5">
    <source>
        <dbReference type="ARBA" id="ARBA00022842"/>
    </source>
</evidence>
<dbReference type="Pfam" id="PF00571">
    <property type="entry name" value="CBS"/>
    <property type="match status" value="1"/>
</dbReference>
<accession>A0ABP5AGF8</accession>